<accession>A0A8J5Z988</accession>
<comment type="caution">
    <text evidence="3">The sequence shown here is derived from an EMBL/GenBank/DDBJ whole genome shotgun (WGS) entry which is preliminary data.</text>
</comment>
<protein>
    <recommendedName>
        <fullName evidence="2">Zinc knuckle CX2CX4HX4C domain-containing protein</fullName>
    </recommendedName>
</protein>
<dbReference type="OrthoDB" id="994204at2759"/>
<proteinExistence type="predicted"/>
<evidence type="ECO:0000256" key="1">
    <source>
        <dbReference type="SAM" id="MobiDB-lite"/>
    </source>
</evidence>
<evidence type="ECO:0000313" key="4">
    <source>
        <dbReference type="Proteomes" id="UP000701853"/>
    </source>
</evidence>
<organism evidence="3 4">
    <name type="scientific">Gossypium anomalum</name>
    <dbReference type="NCBI Taxonomy" id="47600"/>
    <lineage>
        <taxon>Eukaryota</taxon>
        <taxon>Viridiplantae</taxon>
        <taxon>Streptophyta</taxon>
        <taxon>Embryophyta</taxon>
        <taxon>Tracheophyta</taxon>
        <taxon>Spermatophyta</taxon>
        <taxon>Magnoliopsida</taxon>
        <taxon>eudicotyledons</taxon>
        <taxon>Gunneridae</taxon>
        <taxon>Pentapetalae</taxon>
        <taxon>rosids</taxon>
        <taxon>malvids</taxon>
        <taxon>Malvales</taxon>
        <taxon>Malvaceae</taxon>
        <taxon>Malvoideae</taxon>
        <taxon>Gossypium</taxon>
    </lineage>
</organism>
<dbReference type="InterPro" id="IPR025836">
    <property type="entry name" value="Zn_knuckle_CX2CX4HX4C"/>
</dbReference>
<evidence type="ECO:0000313" key="3">
    <source>
        <dbReference type="EMBL" id="KAG8493332.1"/>
    </source>
</evidence>
<dbReference type="EMBL" id="JAHUZN010000005">
    <property type="protein sequence ID" value="KAG8493332.1"/>
    <property type="molecule type" value="Genomic_DNA"/>
</dbReference>
<gene>
    <name evidence="3" type="ORF">CXB51_010699</name>
</gene>
<evidence type="ECO:0000259" key="2">
    <source>
        <dbReference type="Pfam" id="PF14392"/>
    </source>
</evidence>
<dbReference type="Proteomes" id="UP000701853">
    <property type="component" value="Chromosome 5"/>
</dbReference>
<dbReference type="Pfam" id="PF14392">
    <property type="entry name" value="zf-CCHC_4"/>
    <property type="match status" value="1"/>
</dbReference>
<keyword evidence="4" id="KW-1185">Reference proteome</keyword>
<feature type="domain" description="Zinc knuckle CX2CX4HX4C" evidence="2">
    <location>
        <begin position="84"/>
        <end position="130"/>
    </location>
</feature>
<reference evidence="3 4" key="1">
    <citation type="journal article" date="2021" name="bioRxiv">
        <title>The Gossypium anomalum genome as a resource for cotton improvement and evolutionary analysis of hybrid incompatibility.</title>
        <authorList>
            <person name="Grover C.E."/>
            <person name="Yuan D."/>
            <person name="Arick M.A."/>
            <person name="Miller E.R."/>
            <person name="Hu G."/>
            <person name="Peterson D.G."/>
            <person name="Wendel J.F."/>
            <person name="Udall J.A."/>
        </authorList>
    </citation>
    <scope>NUCLEOTIDE SEQUENCE [LARGE SCALE GENOMIC DNA]</scope>
    <source>
        <strain evidence="3">JFW-Udall</strain>
        <tissue evidence="3">Leaf</tissue>
    </source>
</reference>
<dbReference type="AlphaFoldDB" id="A0A8J5Z988"/>
<name>A0A8J5Z988_9ROSI</name>
<feature type="region of interest" description="Disordered" evidence="1">
    <location>
        <begin position="175"/>
        <end position="196"/>
    </location>
</feature>
<sequence length="196" mass="22880">MADELNNMLANLKFSETEQERGICQSSINSDIQGYEAWALGKFMWEEKINREAMYRVLKHYGILRNQLTSWQWQMACSWVRVKLDIPKPLRCVVYMVGADGEEILCAIKYEQLSTFCYLCDCIRHHTYKCGMYERTKRVESPKFQYGNWLRVQMGQLNQSIDMWGNGIETIKGGGWKKGENGRPESTVDEGNFVMM</sequence>